<feature type="compositionally biased region" description="Polar residues" evidence="1">
    <location>
        <begin position="37"/>
        <end position="48"/>
    </location>
</feature>
<dbReference type="HOGENOM" id="CLU_082181_0_0_1"/>
<dbReference type="OrthoDB" id="27934at2759"/>
<dbReference type="Proteomes" id="UP000030671">
    <property type="component" value="Unassembled WGS sequence"/>
</dbReference>
<protein>
    <submittedName>
        <fullName evidence="2">Uncharacterized protein</fullName>
    </submittedName>
</protein>
<feature type="region of interest" description="Disordered" evidence="1">
    <location>
        <begin position="1"/>
        <end position="48"/>
    </location>
</feature>
<dbReference type="STRING" id="747525.W4KEN7"/>
<reference evidence="2 3" key="1">
    <citation type="journal article" date="2012" name="New Phytol.">
        <title>Insight into trade-off between wood decay and parasitism from the genome of a fungal forest pathogen.</title>
        <authorList>
            <person name="Olson A."/>
            <person name="Aerts A."/>
            <person name="Asiegbu F."/>
            <person name="Belbahri L."/>
            <person name="Bouzid O."/>
            <person name="Broberg A."/>
            <person name="Canback B."/>
            <person name="Coutinho P.M."/>
            <person name="Cullen D."/>
            <person name="Dalman K."/>
            <person name="Deflorio G."/>
            <person name="van Diepen L.T."/>
            <person name="Dunand C."/>
            <person name="Duplessis S."/>
            <person name="Durling M."/>
            <person name="Gonthier P."/>
            <person name="Grimwood J."/>
            <person name="Fossdal C.G."/>
            <person name="Hansson D."/>
            <person name="Henrissat B."/>
            <person name="Hietala A."/>
            <person name="Himmelstrand K."/>
            <person name="Hoffmeister D."/>
            <person name="Hogberg N."/>
            <person name="James T.Y."/>
            <person name="Karlsson M."/>
            <person name="Kohler A."/>
            <person name="Kues U."/>
            <person name="Lee Y.H."/>
            <person name="Lin Y.C."/>
            <person name="Lind M."/>
            <person name="Lindquist E."/>
            <person name="Lombard V."/>
            <person name="Lucas S."/>
            <person name="Lunden K."/>
            <person name="Morin E."/>
            <person name="Murat C."/>
            <person name="Park J."/>
            <person name="Raffaello T."/>
            <person name="Rouze P."/>
            <person name="Salamov A."/>
            <person name="Schmutz J."/>
            <person name="Solheim H."/>
            <person name="Stahlberg J."/>
            <person name="Velez H."/>
            <person name="de Vries R.P."/>
            <person name="Wiebenga A."/>
            <person name="Woodward S."/>
            <person name="Yakovlev I."/>
            <person name="Garbelotto M."/>
            <person name="Martin F."/>
            <person name="Grigoriev I.V."/>
            <person name="Stenlid J."/>
        </authorList>
    </citation>
    <scope>NUCLEOTIDE SEQUENCE [LARGE SCALE GENOMIC DNA]</scope>
    <source>
        <strain evidence="2 3">TC 32-1</strain>
    </source>
</reference>
<gene>
    <name evidence="2" type="ORF">HETIRDRAFT_449806</name>
</gene>
<evidence type="ECO:0000313" key="3">
    <source>
        <dbReference type="Proteomes" id="UP000030671"/>
    </source>
</evidence>
<accession>W4KEN7</accession>
<dbReference type="EMBL" id="KI925456">
    <property type="protein sequence ID" value="ETW84283.1"/>
    <property type="molecule type" value="Genomic_DNA"/>
</dbReference>
<dbReference type="GeneID" id="20675983"/>
<dbReference type="KEGG" id="hir:HETIRDRAFT_449806"/>
<dbReference type="RefSeq" id="XP_009543968.1">
    <property type="nucleotide sequence ID" value="XM_009545673.1"/>
</dbReference>
<sequence length="214" mass="23591">MAKVVPWNGTITSEHDKALSSGHGINTGSPPHKSESGSRSPANVNRTMTKLALASRAASQFKSPFGGSSNPQPRTIILPTAKIQSLERQVTTLRRAVKIKRDGDEEKLKELTWKWTEVGREAAYELWGVVRDFSQEDVGVDKQKTGEWGWGWDEKESGKVNTAEEILQDGGAGSGEVVEEKEKEEETIGLMLRRIGITPETLGWSAEVEDFVDN</sequence>
<evidence type="ECO:0000313" key="2">
    <source>
        <dbReference type="EMBL" id="ETW84283.1"/>
    </source>
</evidence>
<name>W4KEN7_HETIT</name>
<dbReference type="eggNOG" id="ENOG502SAMI">
    <property type="taxonomic scope" value="Eukaryota"/>
</dbReference>
<proteinExistence type="predicted"/>
<dbReference type="AlphaFoldDB" id="W4KEN7"/>
<keyword evidence="3" id="KW-1185">Reference proteome</keyword>
<dbReference type="InParanoid" id="W4KEN7"/>
<evidence type="ECO:0000256" key="1">
    <source>
        <dbReference type="SAM" id="MobiDB-lite"/>
    </source>
</evidence>
<organism evidence="2 3">
    <name type="scientific">Heterobasidion irregulare (strain TC 32-1)</name>
    <dbReference type="NCBI Taxonomy" id="747525"/>
    <lineage>
        <taxon>Eukaryota</taxon>
        <taxon>Fungi</taxon>
        <taxon>Dikarya</taxon>
        <taxon>Basidiomycota</taxon>
        <taxon>Agaricomycotina</taxon>
        <taxon>Agaricomycetes</taxon>
        <taxon>Russulales</taxon>
        <taxon>Bondarzewiaceae</taxon>
        <taxon>Heterobasidion</taxon>
        <taxon>Heterobasidion annosum species complex</taxon>
    </lineage>
</organism>
<dbReference type="Gene3D" id="6.10.140.1020">
    <property type="match status" value="1"/>
</dbReference>